<dbReference type="SUPFAM" id="SSF88713">
    <property type="entry name" value="Glycoside hydrolase/deacetylase"/>
    <property type="match status" value="1"/>
</dbReference>
<proteinExistence type="inferred from homology"/>
<gene>
    <name evidence="8" type="ORF">DPMN_017540</name>
</gene>
<dbReference type="InterPro" id="IPR011013">
    <property type="entry name" value="Gal_mutarotase_sf_dom"/>
</dbReference>
<comment type="caution">
    <text evidence="8">The sequence shown here is derived from an EMBL/GenBank/DDBJ whole genome shotgun (WGS) entry which is preliminary data.</text>
</comment>
<dbReference type="PANTHER" id="PTHR11607:SF70">
    <property type="entry name" value="ALPHA-MANNOSIDASE"/>
    <property type="match status" value="1"/>
</dbReference>
<evidence type="ECO:0000256" key="3">
    <source>
        <dbReference type="ARBA" id="ARBA00022801"/>
    </source>
</evidence>
<dbReference type="OrthoDB" id="10261055at2759"/>
<evidence type="ECO:0000256" key="5">
    <source>
        <dbReference type="ARBA" id="ARBA00023295"/>
    </source>
</evidence>
<comment type="cofactor">
    <cofactor evidence="6">
        <name>Zn(2+)</name>
        <dbReference type="ChEBI" id="CHEBI:29105"/>
    </cofactor>
    <text evidence="6">Binds 1 zinc ion per subunit.</text>
</comment>
<dbReference type="InterPro" id="IPR050843">
    <property type="entry name" value="Glycosyl_Hydrlase_38"/>
</dbReference>
<evidence type="ECO:0000256" key="2">
    <source>
        <dbReference type="ARBA" id="ARBA00022723"/>
    </source>
</evidence>
<reference evidence="8" key="2">
    <citation type="submission" date="2020-11" db="EMBL/GenBank/DDBJ databases">
        <authorList>
            <person name="McCartney M.A."/>
            <person name="Auch B."/>
            <person name="Kono T."/>
            <person name="Mallez S."/>
            <person name="Becker A."/>
            <person name="Gohl D.M."/>
            <person name="Silverstein K.A.T."/>
            <person name="Koren S."/>
            <person name="Bechman K.B."/>
            <person name="Herman A."/>
            <person name="Abrahante J.E."/>
            <person name="Garbe J."/>
        </authorList>
    </citation>
    <scope>NUCLEOTIDE SEQUENCE</scope>
    <source>
        <strain evidence="8">Duluth1</strain>
        <tissue evidence="8">Whole animal</tissue>
    </source>
</reference>
<dbReference type="SMART" id="SM00872">
    <property type="entry name" value="Alpha-mann_mid"/>
    <property type="match status" value="1"/>
</dbReference>
<keyword evidence="9" id="KW-1185">Reference proteome</keyword>
<evidence type="ECO:0000256" key="6">
    <source>
        <dbReference type="RuleBase" id="RU361199"/>
    </source>
</evidence>
<organism evidence="8 9">
    <name type="scientific">Dreissena polymorpha</name>
    <name type="common">Zebra mussel</name>
    <name type="synonym">Mytilus polymorpha</name>
    <dbReference type="NCBI Taxonomy" id="45954"/>
    <lineage>
        <taxon>Eukaryota</taxon>
        <taxon>Metazoa</taxon>
        <taxon>Spiralia</taxon>
        <taxon>Lophotrochozoa</taxon>
        <taxon>Mollusca</taxon>
        <taxon>Bivalvia</taxon>
        <taxon>Autobranchia</taxon>
        <taxon>Heteroconchia</taxon>
        <taxon>Euheterodonta</taxon>
        <taxon>Imparidentia</taxon>
        <taxon>Neoheterodontei</taxon>
        <taxon>Myida</taxon>
        <taxon>Dreissenoidea</taxon>
        <taxon>Dreissenidae</taxon>
        <taxon>Dreissena</taxon>
    </lineage>
</organism>
<dbReference type="GO" id="GO:0004559">
    <property type="term" value="F:alpha-mannosidase activity"/>
    <property type="evidence" value="ECO:0007669"/>
    <property type="project" value="InterPro"/>
</dbReference>
<evidence type="ECO:0000256" key="1">
    <source>
        <dbReference type="ARBA" id="ARBA00009792"/>
    </source>
</evidence>
<dbReference type="InterPro" id="IPR027291">
    <property type="entry name" value="Glyco_hydro_38_N_sf"/>
</dbReference>
<comment type="similarity">
    <text evidence="1 6">Belongs to the glycosyl hydrolase 38 family.</text>
</comment>
<dbReference type="EC" id="3.2.1.-" evidence="6"/>
<dbReference type="SUPFAM" id="SSF88688">
    <property type="entry name" value="Families 57/38 glycoside transferase middle domain"/>
    <property type="match status" value="1"/>
</dbReference>
<evidence type="ECO:0000313" key="8">
    <source>
        <dbReference type="EMBL" id="KAH3893393.1"/>
    </source>
</evidence>
<dbReference type="Pfam" id="PF01074">
    <property type="entry name" value="Glyco_hydro_38N"/>
    <property type="match status" value="1"/>
</dbReference>
<keyword evidence="5 6" id="KW-0326">Glycosidase</keyword>
<dbReference type="EMBL" id="JAIWYP010000001">
    <property type="protein sequence ID" value="KAH3893393.1"/>
    <property type="molecule type" value="Genomic_DNA"/>
</dbReference>
<dbReference type="AlphaFoldDB" id="A0A9D4NF12"/>
<dbReference type="GO" id="GO:0000139">
    <property type="term" value="C:Golgi membrane"/>
    <property type="evidence" value="ECO:0007669"/>
    <property type="project" value="TreeGrafter"/>
</dbReference>
<dbReference type="GO" id="GO:0006491">
    <property type="term" value="P:N-glycan processing"/>
    <property type="evidence" value="ECO:0007669"/>
    <property type="project" value="TreeGrafter"/>
</dbReference>
<protein>
    <recommendedName>
        <fullName evidence="6">Alpha-mannosidase</fullName>
        <ecNumber evidence="6">3.2.1.-</ecNumber>
    </recommendedName>
</protein>
<dbReference type="Gene3D" id="3.20.110.10">
    <property type="entry name" value="Glycoside hydrolase 38, N terminal domain"/>
    <property type="match status" value="1"/>
</dbReference>
<dbReference type="InterPro" id="IPR015341">
    <property type="entry name" value="Glyco_hydro_38_cen"/>
</dbReference>
<dbReference type="GO" id="GO:0046872">
    <property type="term" value="F:metal ion binding"/>
    <property type="evidence" value="ECO:0007669"/>
    <property type="project" value="UniProtKB-KW"/>
</dbReference>
<dbReference type="GO" id="GO:0006013">
    <property type="term" value="P:mannose metabolic process"/>
    <property type="evidence" value="ECO:0007669"/>
    <property type="project" value="InterPro"/>
</dbReference>
<evidence type="ECO:0000256" key="4">
    <source>
        <dbReference type="ARBA" id="ARBA00022833"/>
    </source>
</evidence>
<name>A0A9D4NF12_DREPO</name>
<dbReference type="PANTHER" id="PTHR11607">
    <property type="entry name" value="ALPHA-MANNOSIDASE"/>
    <property type="match status" value="1"/>
</dbReference>
<sequence length="1074" mass="123251">MASWFRHCGRRRLFGRLFALCGLAYLLVALKFVKEMLNERNNSFVLNFNAMDVHMEMFGTQQKAKHSAKNEYGKKALEQYCLVPKTFDDGRIFTLDLPAQTNYSMIQNVAHPRFQEYVLPVSDASVAYGPRLDHMTVYIIPFSHVDPGYGMTLEQYYSSMTKHTLDNLVVKLEQYPNMTFQWAETVFLERWWRDISPETKATFRRLVNNGQLEIVLGGWVMPDEAVTHYGPVIDQLIEGHQWLKENVGVKPKNAWVNDPFGYSSTLPYLWKMAGVENIVILRIHQAVKATLMRKHALEFNWRQMWDPTNENDIFCHLMAYRGYWIGDTCGPNHQHICREYAFMHKDPRDKVVFLTKENIAERSRILYEEYRITAELYRKRTKTDTNLGENLFLPMFLGEDFSYVNSEDYDLIYKSYAMMFEYMNNKTEWKIKIKFGTINEYMTTMKEYHNNRNQYNFPSLSGDFFPYSDFQNDYWTGYYSTRPFLKQLSRDIQRYMKAADLFHTYARFHSSTKKINYAMGDKVTALLTSARRGLGIYLHHDGITGTSVPSVMQNFNDVLFQALNDAQQAFKHIASNLISNGNLAVPLIRHSSFRHKQTDCPSPEVLTVPVSGSLVVVANSLPRRRVDVITFHVSTANVEVTTQKGKVKHQIQPAGIANYQVSFVAELPPLSLHLFNVTLNHQVPFNEVPVLNEPSEDYIENDFIKIVIDQKTGFPTRLILKQDENISINVSCDVLAYTAKRSGAYIFAPEGEATQYLKSTRTIKFTKGPITSEVKTTYDGFSMTLKIYNAQGAKAYGVFIETMIDMSHTGMNTMDKEVILRLKSDIDNKNVFFTDQNGYQLLGRFNNVSRSIEENYYPVTTMILIEDTTKRLTLHTAQPHGATSLKSGWIEVMLDRKLSRDDDKGLGQGVTDNLPTMANFVLQLERITSLKTSNTNAKRVQTYPSADAMFINEQLNEPSVVTLIPIVGDGNLVNFNGIEESLPCDTVIVGMRHMKQANSTSLVLHRRPFNCAMSTDRSECNLLNGAANLNNLFKGLEFRVAKETSLTHLTEKRVVSNSEDLNPHLMQLRSFELV</sequence>
<keyword evidence="3 6" id="KW-0378">Hydrolase</keyword>
<evidence type="ECO:0000313" key="9">
    <source>
        <dbReference type="Proteomes" id="UP000828390"/>
    </source>
</evidence>
<dbReference type="InterPro" id="IPR000602">
    <property type="entry name" value="Glyco_hydro_38_N"/>
</dbReference>
<reference evidence="8" key="1">
    <citation type="journal article" date="2019" name="bioRxiv">
        <title>The Genome of the Zebra Mussel, Dreissena polymorpha: A Resource for Invasive Species Research.</title>
        <authorList>
            <person name="McCartney M.A."/>
            <person name="Auch B."/>
            <person name="Kono T."/>
            <person name="Mallez S."/>
            <person name="Zhang Y."/>
            <person name="Obille A."/>
            <person name="Becker A."/>
            <person name="Abrahante J.E."/>
            <person name="Garbe J."/>
            <person name="Badalamenti J.P."/>
            <person name="Herman A."/>
            <person name="Mangelson H."/>
            <person name="Liachko I."/>
            <person name="Sullivan S."/>
            <person name="Sone E.D."/>
            <person name="Koren S."/>
            <person name="Silverstein K.A.T."/>
            <person name="Beckman K.B."/>
            <person name="Gohl D.M."/>
        </authorList>
    </citation>
    <scope>NUCLEOTIDE SEQUENCE</scope>
    <source>
        <strain evidence="8">Duluth1</strain>
        <tissue evidence="8">Whole animal</tissue>
    </source>
</reference>
<dbReference type="InterPro" id="IPR037094">
    <property type="entry name" value="Glyco_hydro_38_cen_sf"/>
</dbReference>
<dbReference type="SUPFAM" id="SSF74650">
    <property type="entry name" value="Galactose mutarotase-like"/>
    <property type="match status" value="1"/>
</dbReference>
<keyword evidence="2 6" id="KW-0479">Metal-binding</keyword>
<feature type="domain" description="Glycoside hydrolase family 38 central" evidence="7">
    <location>
        <begin position="473"/>
        <end position="559"/>
    </location>
</feature>
<dbReference type="Gene3D" id="2.70.98.30">
    <property type="entry name" value="Golgi alpha-mannosidase II, domain 4"/>
    <property type="match status" value="1"/>
</dbReference>
<keyword evidence="4 6" id="KW-0862">Zinc</keyword>
<dbReference type="Proteomes" id="UP000828390">
    <property type="component" value="Unassembled WGS sequence"/>
</dbReference>
<dbReference type="InterPro" id="IPR011682">
    <property type="entry name" value="Glyco_hydro_38_C"/>
</dbReference>
<dbReference type="Pfam" id="PF09261">
    <property type="entry name" value="Alpha-mann_mid"/>
    <property type="match status" value="1"/>
</dbReference>
<evidence type="ECO:0000259" key="7">
    <source>
        <dbReference type="SMART" id="SM00872"/>
    </source>
</evidence>
<accession>A0A9D4NF12</accession>
<dbReference type="InterPro" id="IPR028995">
    <property type="entry name" value="Glyco_hydro_57/38_cen_sf"/>
</dbReference>
<dbReference type="Gene3D" id="1.20.1270.50">
    <property type="entry name" value="Glycoside hydrolase family 38, central domain"/>
    <property type="match status" value="1"/>
</dbReference>
<dbReference type="Pfam" id="PF07748">
    <property type="entry name" value="Glyco_hydro_38C"/>
    <property type="match status" value="1"/>
</dbReference>
<dbReference type="GO" id="GO:0030246">
    <property type="term" value="F:carbohydrate binding"/>
    <property type="evidence" value="ECO:0007669"/>
    <property type="project" value="InterPro"/>
</dbReference>
<dbReference type="InterPro" id="IPR011330">
    <property type="entry name" value="Glyco_hydro/deAcase_b/a-brl"/>
</dbReference>
<dbReference type="Gene3D" id="2.60.40.1180">
    <property type="entry name" value="Golgi alpha-mannosidase II"/>
    <property type="match status" value="1"/>
</dbReference>
<dbReference type="InterPro" id="IPR013780">
    <property type="entry name" value="Glyco_hydro_b"/>
</dbReference>